<protein>
    <submittedName>
        <fullName evidence="3">Uncharacterized protein</fullName>
    </submittedName>
</protein>
<evidence type="ECO:0000313" key="4">
    <source>
        <dbReference type="Proteomes" id="UP000239089"/>
    </source>
</evidence>
<evidence type="ECO:0000256" key="1">
    <source>
        <dbReference type="SAM" id="MobiDB-lite"/>
    </source>
</evidence>
<gene>
    <name evidence="3" type="ORF">CCR94_19695</name>
</gene>
<dbReference type="RefSeq" id="WP_104509543.1">
    <property type="nucleotide sequence ID" value="NZ_JACIGC010000032.1"/>
</dbReference>
<organism evidence="3 4">
    <name type="scientific">Rhodoblastus sphagnicola</name>
    <dbReference type="NCBI Taxonomy" id="333368"/>
    <lineage>
        <taxon>Bacteria</taxon>
        <taxon>Pseudomonadati</taxon>
        <taxon>Pseudomonadota</taxon>
        <taxon>Alphaproteobacteria</taxon>
        <taxon>Hyphomicrobiales</taxon>
        <taxon>Rhodoblastaceae</taxon>
        <taxon>Rhodoblastus</taxon>
    </lineage>
</organism>
<feature type="chain" id="PRO_5043590519" evidence="2">
    <location>
        <begin position="23"/>
        <end position="73"/>
    </location>
</feature>
<evidence type="ECO:0000256" key="2">
    <source>
        <dbReference type="SAM" id="SignalP"/>
    </source>
</evidence>
<dbReference type="Proteomes" id="UP000239089">
    <property type="component" value="Unassembled WGS sequence"/>
</dbReference>
<name>A0A2S6MZ12_9HYPH</name>
<accession>A0A2S6MZ12</accession>
<reference evidence="3 4" key="1">
    <citation type="journal article" date="2018" name="Arch. Microbiol.">
        <title>New insights into the metabolic potential of the phototrophic purple bacterium Rhodopila globiformis DSM 161(T) from its draft genome sequence and evidence for a vanadium-dependent nitrogenase.</title>
        <authorList>
            <person name="Imhoff J.F."/>
            <person name="Rahn T."/>
            <person name="Kunzel S."/>
            <person name="Neulinger S.C."/>
        </authorList>
    </citation>
    <scope>NUCLEOTIDE SEQUENCE [LARGE SCALE GENOMIC DNA]</scope>
    <source>
        <strain evidence="3 4">DSM 16996</strain>
    </source>
</reference>
<dbReference type="AlphaFoldDB" id="A0A2S6MZ12"/>
<sequence length="73" mass="7682">MKILHIAFVALTVAAPLSSANAAQSHRRVTADERAFVANSEAMNAASERSARSGYAAGEDSSTSVNWRKIGGF</sequence>
<proteinExistence type="predicted"/>
<keyword evidence="2" id="KW-0732">Signal</keyword>
<feature type="region of interest" description="Disordered" evidence="1">
    <location>
        <begin position="44"/>
        <end position="73"/>
    </location>
</feature>
<keyword evidence="4" id="KW-1185">Reference proteome</keyword>
<feature type="signal peptide" evidence="2">
    <location>
        <begin position="1"/>
        <end position="22"/>
    </location>
</feature>
<evidence type="ECO:0000313" key="3">
    <source>
        <dbReference type="EMBL" id="PPQ27592.1"/>
    </source>
</evidence>
<comment type="caution">
    <text evidence="3">The sequence shown here is derived from an EMBL/GenBank/DDBJ whole genome shotgun (WGS) entry which is preliminary data.</text>
</comment>
<dbReference type="EMBL" id="NHSJ01000122">
    <property type="protein sequence ID" value="PPQ27592.1"/>
    <property type="molecule type" value="Genomic_DNA"/>
</dbReference>